<evidence type="ECO:0000313" key="2">
    <source>
        <dbReference type="EMBL" id="EIT71486.1"/>
    </source>
</evidence>
<sequence>MWCGAAFAALPMRAVAAEKTPANQPTILVLGDSLSAGYGLDAQVGWVSLLQSKLKAEGFPHRVANASISGDTTSGGLARLPAALDRNQPQIVLIELGGNDGLRGLPLKAMRENLSTLVDKARAGGAQVLLFEIMIPPNYGAAYTKGFSDSFKQVAEAKQVPLVPFFLLPLVGKDGAFQDDGIHPSAASQPLMLEAVWPRLEPLLKTLNP</sequence>
<evidence type="ECO:0000259" key="1">
    <source>
        <dbReference type="Pfam" id="PF13472"/>
    </source>
</evidence>
<dbReference type="CDD" id="cd01822">
    <property type="entry name" value="Lysophospholipase_L1_like"/>
    <property type="match status" value="1"/>
</dbReference>
<comment type="caution">
    <text evidence="2">The sequence shown here is derived from an EMBL/GenBank/DDBJ whole genome shotgun (WGS) entry which is preliminary data.</text>
</comment>
<dbReference type="SUPFAM" id="SSF52266">
    <property type="entry name" value="SGNH hydrolase"/>
    <property type="match status" value="1"/>
</dbReference>
<keyword evidence="3" id="KW-1185">Reference proteome</keyword>
<gene>
    <name evidence="2" type="ORF">WQQ_16230</name>
</gene>
<dbReference type="EMBL" id="AKGD01000001">
    <property type="protein sequence ID" value="EIT71486.1"/>
    <property type="molecule type" value="Genomic_DNA"/>
</dbReference>
<dbReference type="PROSITE" id="PS01098">
    <property type="entry name" value="LIPASE_GDSL_SER"/>
    <property type="match status" value="1"/>
</dbReference>
<reference evidence="2 3" key="1">
    <citation type="journal article" date="2012" name="J. Bacteriol.">
        <title>Genome Sequence of n-Alkane-Degrading Hydrocarboniphaga effusa Strain AP103T (ATCC BAA-332T).</title>
        <authorList>
            <person name="Chang H.K."/>
            <person name="Zylstra G.J."/>
            <person name="Chae J.C."/>
        </authorList>
    </citation>
    <scope>NUCLEOTIDE SEQUENCE [LARGE SCALE GENOMIC DNA]</scope>
    <source>
        <strain evidence="2 3">AP103</strain>
    </source>
</reference>
<dbReference type="PANTHER" id="PTHR30383">
    <property type="entry name" value="THIOESTERASE 1/PROTEASE 1/LYSOPHOSPHOLIPASE L1"/>
    <property type="match status" value="1"/>
</dbReference>
<dbReference type="GO" id="GO:0006629">
    <property type="term" value="P:lipid metabolic process"/>
    <property type="evidence" value="ECO:0007669"/>
    <property type="project" value="InterPro"/>
</dbReference>
<dbReference type="PANTHER" id="PTHR30383:SF24">
    <property type="entry name" value="THIOESTERASE 1_PROTEASE 1_LYSOPHOSPHOLIPASE L1"/>
    <property type="match status" value="1"/>
</dbReference>
<dbReference type="Proteomes" id="UP000003704">
    <property type="component" value="Unassembled WGS sequence"/>
</dbReference>
<dbReference type="InterPro" id="IPR008265">
    <property type="entry name" value="Lipase_GDSL_AS"/>
</dbReference>
<feature type="domain" description="SGNH hydrolase-type esterase" evidence="1">
    <location>
        <begin position="29"/>
        <end position="187"/>
    </location>
</feature>
<dbReference type="AlphaFoldDB" id="I8I585"/>
<dbReference type="Pfam" id="PF13472">
    <property type="entry name" value="Lipase_GDSL_2"/>
    <property type="match status" value="1"/>
</dbReference>
<evidence type="ECO:0000313" key="3">
    <source>
        <dbReference type="Proteomes" id="UP000003704"/>
    </source>
</evidence>
<dbReference type="GO" id="GO:0004622">
    <property type="term" value="F:phosphatidylcholine lysophospholipase activity"/>
    <property type="evidence" value="ECO:0007669"/>
    <property type="project" value="TreeGrafter"/>
</dbReference>
<proteinExistence type="predicted"/>
<dbReference type="Gene3D" id="3.40.50.1110">
    <property type="entry name" value="SGNH hydrolase"/>
    <property type="match status" value="1"/>
</dbReference>
<dbReference type="STRING" id="1172194.WQQ_16230"/>
<dbReference type="InterPro" id="IPR051532">
    <property type="entry name" value="Ester_Hydrolysis_Enzymes"/>
</dbReference>
<protein>
    <recommendedName>
        <fullName evidence="1">SGNH hydrolase-type esterase domain-containing protein</fullName>
    </recommendedName>
</protein>
<dbReference type="InterPro" id="IPR036514">
    <property type="entry name" value="SGNH_hydro_sf"/>
</dbReference>
<accession>I8I585</accession>
<dbReference type="PATRIC" id="fig|1172194.4.peg.1565"/>
<dbReference type="InterPro" id="IPR013830">
    <property type="entry name" value="SGNH_hydro"/>
</dbReference>
<organism evidence="2 3">
    <name type="scientific">Hydrocarboniphaga effusa AP103</name>
    <dbReference type="NCBI Taxonomy" id="1172194"/>
    <lineage>
        <taxon>Bacteria</taxon>
        <taxon>Pseudomonadati</taxon>
        <taxon>Pseudomonadota</taxon>
        <taxon>Gammaproteobacteria</taxon>
        <taxon>Nevskiales</taxon>
        <taxon>Nevskiaceae</taxon>
        <taxon>Hydrocarboniphaga</taxon>
    </lineage>
</organism>
<name>I8I585_9GAMM</name>